<reference evidence="3" key="1">
    <citation type="journal article" date="2012" name="PLoS Negl. Trop. Dis.">
        <title>A systematically improved high quality genome and transcriptome of the human blood fluke Schistosoma mansoni.</title>
        <authorList>
            <person name="Protasio A.V."/>
            <person name="Tsai I.J."/>
            <person name="Babbage A."/>
            <person name="Nichol S."/>
            <person name="Hunt M."/>
            <person name="Aslett M.A."/>
            <person name="De Silva N."/>
            <person name="Velarde G.S."/>
            <person name="Anderson T.J."/>
            <person name="Clark R.C."/>
            <person name="Davidson C."/>
            <person name="Dillon G.P."/>
            <person name="Holroyd N.E."/>
            <person name="LoVerde P.T."/>
            <person name="Lloyd C."/>
            <person name="McQuillan J."/>
            <person name="Oliveira G."/>
            <person name="Otto T.D."/>
            <person name="Parker-Manuel S.J."/>
            <person name="Quail M.A."/>
            <person name="Wilson R.A."/>
            <person name="Zerlotini A."/>
            <person name="Dunne D.W."/>
            <person name="Berriman M."/>
        </authorList>
    </citation>
    <scope>NUCLEOTIDE SEQUENCE [LARGE SCALE GENOMIC DNA]</scope>
    <source>
        <strain evidence="3">Puerto Rican</strain>
    </source>
</reference>
<reference evidence="4" key="2">
    <citation type="submission" date="2018-12" db="UniProtKB">
        <authorList>
            <consortium name="WormBaseParasite"/>
        </authorList>
    </citation>
    <scope>IDENTIFICATION</scope>
    <source>
        <strain evidence="4">Puerto Rican</strain>
    </source>
</reference>
<proteinExistence type="inferred from homology"/>
<dbReference type="WBParaSite" id="Smp_135130.1">
    <property type="protein sequence ID" value="Smp_135130.1"/>
    <property type="gene ID" value="Smp_135130"/>
</dbReference>
<evidence type="ECO:0000256" key="1">
    <source>
        <dbReference type="ARBA" id="ARBA00011026"/>
    </source>
</evidence>
<evidence type="ECO:0000313" key="4">
    <source>
        <dbReference type="WBParaSite" id="Smp_135130.1"/>
    </source>
</evidence>
<dbReference type="Proteomes" id="UP000008854">
    <property type="component" value="Unassembled WGS sequence"/>
</dbReference>
<dbReference type="AlphaFoldDB" id="A0A3Q0KME0"/>
<dbReference type="PANTHER" id="PTHR31214">
    <property type="entry name" value="PROTEIN FAM221A-RELATED"/>
    <property type="match status" value="1"/>
</dbReference>
<dbReference type="Pfam" id="PF14753">
    <property type="entry name" value="FAM221"/>
    <property type="match status" value="1"/>
</dbReference>
<accession>A0A3Q0KME0</accession>
<sequence length="300" mass="34624">MNPGGSPIKVDSEDLKSIDAYEEYRRIVGEDDDGKPFTPKQYEAYKNKYLPMRRQNRIFVSWMNPNGVDCILAGPQSECFCQHRLIQHKTDFEIIPTQCPIQLPCKHCRCLSFHVMPKFGSQVARCHCKHYATDHNVATPYFCSKSNCNCNGFRTSMRCDCGIEFHKHEMIMETAEERHSRGKPIGQTSPYQAMGGLTGFSSLAPGIIRMDTSGAGKLLSEEEMNKSITSVDNPFLRSHTQGVFNYKLAVNDMKGAERERHEVESQMRRPGESELDYYERRYQEREKAKYIRKPEQIHKF</sequence>
<organism evidence="3 4">
    <name type="scientific">Schistosoma mansoni</name>
    <name type="common">Blood fluke</name>
    <dbReference type="NCBI Taxonomy" id="6183"/>
    <lineage>
        <taxon>Eukaryota</taxon>
        <taxon>Metazoa</taxon>
        <taxon>Spiralia</taxon>
        <taxon>Lophotrochozoa</taxon>
        <taxon>Platyhelminthes</taxon>
        <taxon>Trematoda</taxon>
        <taxon>Digenea</taxon>
        <taxon>Strigeidida</taxon>
        <taxon>Schistosomatoidea</taxon>
        <taxon>Schistosomatidae</taxon>
        <taxon>Schistosoma</taxon>
    </lineage>
</organism>
<dbReference type="PANTHER" id="PTHR31214:SF2">
    <property type="entry name" value="PROTEIN FAM221A"/>
    <property type="match status" value="1"/>
</dbReference>
<protein>
    <recommendedName>
        <fullName evidence="2">Protein FAM221A</fullName>
    </recommendedName>
</protein>
<name>A0A3Q0KME0_SCHMA</name>
<dbReference type="InParanoid" id="A0A3Q0KME0"/>
<evidence type="ECO:0000256" key="2">
    <source>
        <dbReference type="ARBA" id="ARBA00039630"/>
    </source>
</evidence>
<comment type="similarity">
    <text evidence="1">Belongs to the FAM221 family.</text>
</comment>
<evidence type="ECO:0000313" key="3">
    <source>
        <dbReference type="Proteomes" id="UP000008854"/>
    </source>
</evidence>
<keyword evidence="3" id="KW-1185">Reference proteome</keyword>
<dbReference type="InterPro" id="IPR026755">
    <property type="entry name" value="Fam221a/b"/>
</dbReference>